<dbReference type="EMBL" id="LNFO01003328">
    <property type="protein sequence ID" value="KUF83280.1"/>
    <property type="molecule type" value="Genomic_DNA"/>
</dbReference>
<dbReference type="InterPro" id="IPR001619">
    <property type="entry name" value="Sec1-like"/>
</dbReference>
<dbReference type="AlphaFoldDB" id="A0A0W8CGM9"/>
<dbReference type="OrthoDB" id="2228at2759"/>
<keyword evidence="2" id="KW-0175">Coiled coil</keyword>
<organism evidence="5 6">
    <name type="scientific">Phytophthora nicotianae</name>
    <name type="common">Potato buckeye rot agent</name>
    <name type="synonym">Phytophthora parasitica</name>
    <dbReference type="NCBI Taxonomy" id="4792"/>
    <lineage>
        <taxon>Eukaryota</taxon>
        <taxon>Sar</taxon>
        <taxon>Stramenopiles</taxon>
        <taxon>Oomycota</taxon>
        <taxon>Peronosporomycetes</taxon>
        <taxon>Peronosporales</taxon>
        <taxon>Peronosporaceae</taxon>
        <taxon>Phytophthora</taxon>
    </lineage>
</organism>
<evidence type="ECO:0000256" key="1">
    <source>
        <dbReference type="ARBA" id="ARBA00009884"/>
    </source>
</evidence>
<comment type="similarity">
    <text evidence="1">Belongs to the STXBP/unc-18/SEC1 family.</text>
</comment>
<sequence>MVVDDDATRSLTQVARMSELTDCGVSLLERMELERQPFPEMNVVYFIAPTAANVRRLARDFEDPNKPKYNDVYLYFLYHAGEEALSELKNAPQALLQRLKALQEVNVDFLAVEKCAFSFGIHEAFHTLYSPAVKKSESEKLMETVSNKLVSVCATLEEYPYVRYQAGHTRMETMAQMFQSKMNDYLAQNSTFSYAPKRGTLLFIDRGQDMVTPLMHDSTFQAMTYDLLGVMDDHITYEAETNSGRTTKTAFLNENDKQWVEFRHTHIAKVSTEIGKRMTALSASNAGTSLGRGKSTDLQAMAAGLRELPEYREMLGKLSQHLFLAGKAMDIFTSTGLLEASNIEQTLATGVEESGKKLKHSAVAKQLEDLFKDPKLTENDRFRVAVVFALTQDTMKEAERNKVMQAAKLSKKHETILENMVLVAGSELYKQNGNSLISSEDLKLATKKAEVVEYSNARYDPKIKAIVASALKRTLSESEYPYIITPPPQSPTASDSKKRGPVSLRKKMAGKGKAQEAAVESEQFSGEKMIVFLSGGATYSELRSIYEVRSEEKRDVFLGTTSFVAPPAFIESLATLKDTNPPLPSHPVSRKAHISFHQIPHVPRISMRVTRWALLVAALAVSVYAKDAAPVKNDGECVAPSVVENFESKIAGLKQSNSELQLQVDAYGKEKTKLLSGVAKEHEAVVLKLQDEIAALEKDVAIEKKAVEKSDAELKSALDKLATERTAVAERDAELKAALAKLAEQTKKTAQLEKSKETFEKKNKALLKDLSEAKSVELTMASLLSSYYDDALVLAEQAAVYAQDTLNEQSGTLEQVQVHIENAKKTACDTTSKFYKENLASTLDPILVDVQKTVDPIWEAVHKTVSPHVEKYVPIVQNEAAKAKEQVVVYSQEALRRAKIARIEAITLLEKNEYVAHHAQKVIDGVLILLAIPLVLFQIRLALRLVWWLFTTALCVLTCGLCCGSRKRSYKTKRKVVKKTASINQSLNAPLNVPAKTTTTKTTSASSQKRNKKGKN</sequence>
<evidence type="ECO:0000313" key="6">
    <source>
        <dbReference type="Proteomes" id="UP000052943"/>
    </source>
</evidence>
<dbReference type="InterPro" id="IPR043154">
    <property type="entry name" value="Sec-1-like_dom1"/>
</dbReference>
<dbReference type="Pfam" id="PF00995">
    <property type="entry name" value="Sec1"/>
    <property type="match status" value="1"/>
</dbReference>
<feature type="transmembrane region" description="Helical" evidence="4">
    <location>
        <begin position="945"/>
        <end position="965"/>
    </location>
</feature>
<keyword evidence="4" id="KW-1133">Transmembrane helix</keyword>
<evidence type="ECO:0000256" key="2">
    <source>
        <dbReference type="SAM" id="Coils"/>
    </source>
</evidence>
<evidence type="ECO:0000256" key="3">
    <source>
        <dbReference type="SAM" id="MobiDB-lite"/>
    </source>
</evidence>
<dbReference type="Gene3D" id="1.25.40.60">
    <property type="match status" value="1"/>
</dbReference>
<dbReference type="InterPro" id="IPR043127">
    <property type="entry name" value="Sec-1-like_dom3a"/>
</dbReference>
<name>A0A0W8CGM9_PHYNI</name>
<accession>A0A0W8CGM9</accession>
<feature type="compositionally biased region" description="Low complexity" evidence="3">
    <location>
        <begin position="995"/>
        <end position="1007"/>
    </location>
</feature>
<proteinExistence type="inferred from homology"/>
<dbReference type="InterPro" id="IPR027482">
    <property type="entry name" value="Sec1-like_dom2"/>
</dbReference>
<gene>
    <name evidence="5" type="ORF">AM587_10005690</name>
</gene>
<dbReference type="STRING" id="4790.A0A0W8CGM9"/>
<dbReference type="InterPro" id="IPR036045">
    <property type="entry name" value="Sec1-like_sf"/>
</dbReference>
<reference evidence="5 6" key="1">
    <citation type="submission" date="2015-11" db="EMBL/GenBank/DDBJ databases">
        <title>Genomes and virulence difference between two physiological races of Phytophthora nicotianae.</title>
        <authorList>
            <person name="Liu H."/>
            <person name="Ma X."/>
            <person name="Yu H."/>
            <person name="Fang D."/>
            <person name="Li Y."/>
            <person name="Wang X."/>
            <person name="Wang W."/>
            <person name="Dong Y."/>
            <person name="Xiao B."/>
        </authorList>
    </citation>
    <scope>NUCLEOTIDE SEQUENCE [LARGE SCALE GENOMIC DNA]</scope>
    <source>
        <strain evidence="6">race 0</strain>
    </source>
</reference>
<evidence type="ECO:0000313" key="5">
    <source>
        <dbReference type="EMBL" id="KUF83280.1"/>
    </source>
</evidence>
<feature type="region of interest" description="Disordered" evidence="3">
    <location>
        <begin position="987"/>
        <end position="1016"/>
    </location>
</feature>
<feature type="coiled-coil region" evidence="2">
    <location>
        <begin position="643"/>
        <end position="776"/>
    </location>
</feature>
<protein>
    <submittedName>
        <fullName evidence="5">Transport protein sec1 protein</fullName>
    </submittedName>
</protein>
<comment type="caution">
    <text evidence="5">The sequence shown here is derived from an EMBL/GenBank/DDBJ whole genome shotgun (WGS) entry which is preliminary data.</text>
</comment>
<keyword evidence="4" id="KW-0812">Transmembrane</keyword>
<dbReference type="SUPFAM" id="SSF56815">
    <property type="entry name" value="Sec1/munc18-like (SM) proteins"/>
    <property type="match status" value="1"/>
</dbReference>
<dbReference type="Gene3D" id="3.40.50.1910">
    <property type="match status" value="1"/>
</dbReference>
<keyword evidence="4" id="KW-0472">Membrane</keyword>
<feature type="region of interest" description="Disordered" evidence="3">
    <location>
        <begin position="483"/>
        <end position="502"/>
    </location>
</feature>
<evidence type="ECO:0000256" key="4">
    <source>
        <dbReference type="SAM" id="Phobius"/>
    </source>
</evidence>
<dbReference type="PANTHER" id="PTHR11679">
    <property type="entry name" value="VESICLE PROTEIN SORTING-ASSOCIATED"/>
    <property type="match status" value="1"/>
</dbReference>
<dbReference type="GO" id="GO:0016192">
    <property type="term" value="P:vesicle-mediated transport"/>
    <property type="evidence" value="ECO:0007669"/>
    <property type="project" value="InterPro"/>
</dbReference>
<dbReference type="Gene3D" id="3.40.50.2060">
    <property type="match status" value="1"/>
</dbReference>
<dbReference type="Gene3D" id="3.90.830.10">
    <property type="entry name" value="Syntaxin Binding Protein 1, Chain A, domain 2"/>
    <property type="match status" value="1"/>
</dbReference>
<dbReference type="Proteomes" id="UP000052943">
    <property type="component" value="Unassembled WGS sequence"/>
</dbReference>